<gene>
    <name evidence="3" type="ORF">Airi01_016460</name>
</gene>
<dbReference type="SUPFAM" id="SSF50998">
    <property type="entry name" value="Quinoprotein alcohol dehydrogenase-like"/>
    <property type="match status" value="1"/>
</dbReference>
<dbReference type="PANTHER" id="PTHR34512:SF30">
    <property type="entry name" value="OUTER MEMBRANE PROTEIN ASSEMBLY FACTOR BAMB"/>
    <property type="match status" value="1"/>
</dbReference>
<organism evidence="3 4">
    <name type="scientific">Actinoallomurus iriomotensis</name>
    <dbReference type="NCBI Taxonomy" id="478107"/>
    <lineage>
        <taxon>Bacteria</taxon>
        <taxon>Bacillati</taxon>
        <taxon>Actinomycetota</taxon>
        <taxon>Actinomycetes</taxon>
        <taxon>Streptosporangiales</taxon>
        <taxon>Thermomonosporaceae</taxon>
        <taxon>Actinoallomurus</taxon>
    </lineage>
</organism>
<evidence type="ECO:0000259" key="2">
    <source>
        <dbReference type="Pfam" id="PF13360"/>
    </source>
</evidence>
<dbReference type="RefSeq" id="WP_285618671.1">
    <property type="nucleotide sequence ID" value="NZ_BSTJ01000001.1"/>
</dbReference>
<feature type="signal peptide" evidence="1">
    <location>
        <begin position="1"/>
        <end position="25"/>
    </location>
</feature>
<dbReference type="InterPro" id="IPR015943">
    <property type="entry name" value="WD40/YVTN_repeat-like_dom_sf"/>
</dbReference>
<accession>A0A9W6RD29</accession>
<name>A0A9W6RD29_9ACTN</name>
<dbReference type="EMBL" id="BSTJ01000001">
    <property type="protein sequence ID" value="GLY73379.1"/>
    <property type="molecule type" value="Genomic_DNA"/>
</dbReference>
<evidence type="ECO:0000256" key="1">
    <source>
        <dbReference type="SAM" id="SignalP"/>
    </source>
</evidence>
<evidence type="ECO:0000313" key="4">
    <source>
        <dbReference type="Proteomes" id="UP001165135"/>
    </source>
</evidence>
<dbReference type="Gene3D" id="2.130.10.10">
    <property type="entry name" value="YVTN repeat-like/Quinoprotein amine dehydrogenase"/>
    <property type="match status" value="1"/>
</dbReference>
<dbReference type="InterPro" id="IPR002372">
    <property type="entry name" value="PQQ_rpt_dom"/>
</dbReference>
<dbReference type="Proteomes" id="UP001165135">
    <property type="component" value="Unassembled WGS sequence"/>
</dbReference>
<feature type="domain" description="Pyrrolo-quinoline quinone repeat" evidence="2">
    <location>
        <begin position="168"/>
        <end position="330"/>
    </location>
</feature>
<dbReference type="InterPro" id="IPR011047">
    <property type="entry name" value="Quinoprotein_ADH-like_sf"/>
</dbReference>
<proteinExistence type="predicted"/>
<evidence type="ECO:0000313" key="3">
    <source>
        <dbReference type="EMBL" id="GLY73379.1"/>
    </source>
</evidence>
<dbReference type="PROSITE" id="PS51257">
    <property type="entry name" value="PROKAR_LIPOPROTEIN"/>
    <property type="match status" value="1"/>
</dbReference>
<feature type="chain" id="PRO_5040903549" description="Pyrrolo-quinoline quinone repeat domain-containing protein" evidence="1">
    <location>
        <begin position="26"/>
        <end position="449"/>
    </location>
</feature>
<dbReference type="AlphaFoldDB" id="A0A9W6RD29"/>
<protein>
    <recommendedName>
        <fullName evidence="2">Pyrrolo-quinoline quinone repeat domain-containing protein</fullName>
    </recommendedName>
</protein>
<dbReference type="PANTHER" id="PTHR34512">
    <property type="entry name" value="CELL SURFACE PROTEIN"/>
    <property type="match status" value="1"/>
</dbReference>
<comment type="caution">
    <text evidence="3">The sequence shown here is derived from an EMBL/GenBank/DDBJ whole genome shotgun (WGS) entry which is preliminary data.</text>
</comment>
<dbReference type="Pfam" id="PF13360">
    <property type="entry name" value="PQQ_2"/>
    <property type="match status" value="1"/>
</dbReference>
<reference evidence="3" key="1">
    <citation type="submission" date="2023-03" db="EMBL/GenBank/DDBJ databases">
        <title>Actinoallomurus iriomotensis NBRC 103681.</title>
        <authorList>
            <person name="Ichikawa N."/>
            <person name="Sato H."/>
            <person name="Tonouchi N."/>
        </authorList>
    </citation>
    <scope>NUCLEOTIDE SEQUENCE</scope>
    <source>
        <strain evidence="3">NBRC 103681</strain>
    </source>
</reference>
<sequence>MAPHRRLLSALIPAQTAALMLGAAACGGSSDTPAAADRPAWNDTAVDAVSRPVIGSGFTASTALGRDGHLQTVVSDVRSGKRLWARPAVISGRPAAMGVAPPAIAGTAGHTVVASVETQGHGTALVGRDARTGAQRWTRAVGTTFGPARCGTLLCVSAQTARKSAAFTVLNPETGKPAWHMPGVAEVEWAGPGRVVVFRMSAHPTVEAHDLATGKEVWAFPVENALGRGADLSGGWAFGSVGDTLIGYLAPYQTRANGPLSAFGFFSLRLDDGKQQWVRKRLLRVYPSANPAVSLITREVDDHDRYGGFTELDPRTGRSVTRLTTSGTPKATWWLAFPDNLSAVGFLAHDQPSLMYDLRTGKAVGGHARAWSFCTTTPAPLKITGQQGFYPIAALCPYDLKSGHRLDAAQAVPPSWYTGAVDGWRVWRDERGGLHGVHDGDGTSPGMYQ</sequence>
<keyword evidence="1" id="KW-0732">Signal</keyword>